<feature type="non-terminal residue" evidence="2">
    <location>
        <position position="1"/>
    </location>
</feature>
<evidence type="ECO:0000313" key="2">
    <source>
        <dbReference type="EMBL" id="KAK7843390.1"/>
    </source>
</evidence>
<feature type="coiled-coil region" evidence="1">
    <location>
        <begin position="275"/>
        <end position="329"/>
    </location>
</feature>
<organism evidence="2 3">
    <name type="scientific">Quercus suber</name>
    <name type="common">Cork oak</name>
    <dbReference type="NCBI Taxonomy" id="58331"/>
    <lineage>
        <taxon>Eukaryota</taxon>
        <taxon>Viridiplantae</taxon>
        <taxon>Streptophyta</taxon>
        <taxon>Embryophyta</taxon>
        <taxon>Tracheophyta</taxon>
        <taxon>Spermatophyta</taxon>
        <taxon>Magnoliopsida</taxon>
        <taxon>eudicotyledons</taxon>
        <taxon>Gunneridae</taxon>
        <taxon>Pentapetalae</taxon>
        <taxon>rosids</taxon>
        <taxon>fabids</taxon>
        <taxon>Fagales</taxon>
        <taxon>Fagaceae</taxon>
        <taxon>Quercus</taxon>
    </lineage>
</organism>
<evidence type="ECO:0000256" key="1">
    <source>
        <dbReference type="SAM" id="Coils"/>
    </source>
</evidence>
<keyword evidence="3" id="KW-1185">Reference proteome</keyword>
<dbReference type="EMBL" id="PKMF04000205">
    <property type="protein sequence ID" value="KAK7843390.1"/>
    <property type="molecule type" value="Genomic_DNA"/>
</dbReference>
<reference evidence="2 3" key="1">
    <citation type="journal article" date="2018" name="Sci. Data">
        <title>The draft genome sequence of cork oak.</title>
        <authorList>
            <person name="Ramos A.M."/>
            <person name="Usie A."/>
            <person name="Barbosa P."/>
            <person name="Barros P.M."/>
            <person name="Capote T."/>
            <person name="Chaves I."/>
            <person name="Simoes F."/>
            <person name="Abreu I."/>
            <person name="Carrasquinho I."/>
            <person name="Faro C."/>
            <person name="Guimaraes J.B."/>
            <person name="Mendonca D."/>
            <person name="Nobrega F."/>
            <person name="Rodrigues L."/>
            <person name="Saibo N.J.M."/>
            <person name="Varela M.C."/>
            <person name="Egas C."/>
            <person name="Matos J."/>
            <person name="Miguel C.M."/>
            <person name="Oliveira M.M."/>
            <person name="Ricardo C.P."/>
            <person name="Goncalves S."/>
        </authorList>
    </citation>
    <scope>NUCLEOTIDE SEQUENCE [LARGE SCALE GENOMIC DNA]</scope>
    <source>
        <strain evidence="3">cv. HL8</strain>
    </source>
</reference>
<comment type="caution">
    <text evidence="2">The sequence shown here is derived from an EMBL/GenBank/DDBJ whole genome shotgun (WGS) entry which is preliminary data.</text>
</comment>
<gene>
    <name evidence="2" type="ORF">CFP56_012621</name>
</gene>
<proteinExistence type="predicted"/>
<evidence type="ECO:0000313" key="3">
    <source>
        <dbReference type="Proteomes" id="UP000237347"/>
    </source>
</evidence>
<dbReference type="AlphaFoldDB" id="A0AAW0KX18"/>
<name>A0AAW0KX18_QUESU</name>
<sequence length="559" mass="64504">VQRIPETFLSMTEYMNSFMDPLIEEAHTDFLSNMTAVRRAPVCNIHSVEESKKFKLPKDLFYEIKFNAAEDTKKDIGSYEPEVGDLIALTDFRPKSIDDLDRPTRFYLIAYVYGTKAESSGKLQILASKRIRTEPNMQRNMRETFLGWKRETFPTNKKETILAVYLMNMTTIVRMWRAVNSDLEGGNRNILNKVVQNNAADEENCTTCFSKGKCSPSNSGERLRIDSCDDLRDVFLDYRVNVLRKCFTSSSGWKECLEVVIRFLENPKLEYNIYFEERKKKNVEVEDELKQEESTSNPVKEDDGTMTFEEFVKKKNVEVEDELKQEESTSNPAKEDDHTMTFEEFVKKKFSLIRKSLKCCMIDLCTHLPTSLLPLEVVKDMIRALKLLKSLQTLLCNLSTVANEGLEHVLNDFEDIGSSVGCSSKLSITVKECLRVIFNNDFKESIHRVRNSEICKEVLYVLQKLLSGWRQPQEERDPIVHDGPSSQLLEMSFVVPRRWPVDSSSCSEPDTVLSLSKDLSSVSLSDKPETSTAIYRNNFKSNMKNKSEDVEFKQRWLDD</sequence>
<keyword evidence="1" id="KW-0175">Coiled coil</keyword>
<protein>
    <submittedName>
        <fullName evidence="2">Uncharacterized protein</fullName>
    </submittedName>
</protein>
<dbReference type="Proteomes" id="UP000237347">
    <property type="component" value="Unassembled WGS sequence"/>
</dbReference>
<accession>A0AAW0KX18</accession>